<evidence type="ECO:0000256" key="3">
    <source>
        <dbReference type="ARBA" id="ARBA00023157"/>
    </source>
</evidence>
<feature type="binding site" evidence="6">
    <location>
        <position position="213"/>
    </location>
    <ligand>
        <name>Ca(2+)</name>
        <dbReference type="ChEBI" id="CHEBI:29108"/>
        <label>1</label>
        <note>catalytic</note>
    </ligand>
</feature>
<dbReference type="Pfam" id="PF01731">
    <property type="entry name" value="Arylesterase"/>
    <property type="match status" value="1"/>
</dbReference>
<dbReference type="OrthoDB" id="5307922at2759"/>
<dbReference type="GO" id="GO:0046872">
    <property type="term" value="F:metal ion binding"/>
    <property type="evidence" value="ECO:0007669"/>
    <property type="project" value="UniProtKB-KW"/>
</dbReference>
<evidence type="ECO:0000256" key="4">
    <source>
        <dbReference type="ARBA" id="ARBA00023180"/>
    </source>
</evidence>
<reference evidence="9" key="1">
    <citation type="journal article" date="2021" name="Nat. Commun.">
        <title>Genetic determinants of endophytism in the Arabidopsis root mycobiome.</title>
        <authorList>
            <person name="Mesny F."/>
            <person name="Miyauchi S."/>
            <person name="Thiergart T."/>
            <person name="Pickel B."/>
            <person name="Atanasova L."/>
            <person name="Karlsson M."/>
            <person name="Huettel B."/>
            <person name="Barry K.W."/>
            <person name="Haridas S."/>
            <person name="Chen C."/>
            <person name="Bauer D."/>
            <person name="Andreopoulos W."/>
            <person name="Pangilinan J."/>
            <person name="LaButti K."/>
            <person name="Riley R."/>
            <person name="Lipzen A."/>
            <person name="Clum A."/>
            <person name="Drula E."/>
            <person name="Henrissat B."/>
            <person name="Kohler A."/>
            <person name="Grigoriev I.V."/>
            <person name="Martin F.M."/>
            <person name="Hacquard S."/>
        </authorList>
    </citation>
    <scope>NUCLEOTIDE SEQUENCE</scope>
    <source>
        <strain evidence="9">MPI-CAGE-AT-0021</strain>
    </source>
</reference>
<name>A0A9P9D7Q6_9HYPO</name>
<accession>A0A9P9D7Q6</accession>
<feature type="binding site" evidence="6">
    <location>
        <position position="282"/>
    </location>
    <ligand>
        <name>Ca(2+)</name>
        <dbReference type="ChEBI" id="CHEBI:29108"/>
        <label>1</label>
        <note>catalytic</note>
    </ligand>
</feature>
<evidence type="ECO:0000256" key="1">
    <source>
        <dbReference type="ARBA" id="ARBA00008595"/>
    </source>
</evidence>
<feature type="binding site" evidence="6">
    <location>
        <position position="330"/>
    </location>
    <ligand>
        <name>Ca(2+)</name>
        <dbReference type="ChEBI" id="CHEBI:29108"/>
        <label>1</label>
        <note>catalytic</note>
    </ligand>
</feature>
<evidence type="ECO:0000313" key="9">
    <source>
        <dbReference type="EMBL" id="KAH7113952.1"/>
    </source>
</evidence>
<comment type="PTM">
    <text evidence="7">Glycosylated.</text>
</comment>
<evidence type="ECO:0008006" key="11">
    <source>
        <dbReference type="Google" id="ProtNLM"/>
    </source>
</evidence>
<dbReference type="PANTHER" id="PTHR11799:SF12">
    <property type="entry name" value="PARAOXONASE-RELATED"/>
    <property type="match status" value="1"/>
</dbReference>
<sequence length="449" mass="49951">MISIKRWVWAFWTLVVPICIASLYGPLAYRHLTVLGVLRRMKQTPLANPGDIAIIQDTIHCEDLHYHQLSQSIFTACEDTVTTRFSWFPPVAVLDDPAIVDETQGSIHVISLETLKSRRLNLKGFNSPFVTHGIDVIADPASVDESAVFIFAVNHVPNTQHIKTQTCTTDGSVRDTHHQKSDSRVEIFHHILGSDSAHHIRTIRHSLITTPNDIIAVGPTNFFVTNDHYYREGLMRQVEDLYFGAKWSNIIHIQLDNNMGAEPGIGAGINASVALSRLHNNNGLGRGPLFNELLIGSAVSGRLHIAQLPGDAGREIEIVESIDMDSTIDNPTYFSDPFANSTYDASGYVVGGFARAIDIPRNVRDPLGKDGVMIWHVKRKQQTNGAMNEPANGRWEKRLLFEDDGERIRSASTALLVAIDPQLENGDRKAWLFLTGPWSENMISVKVNI</sequence>
<feature type="binding site" evidence="6">
    <location>
        <position position="329"/>
    </location>
    <ligand>
        <name>Ca(2+)</name>
        <dbReference type="ChEBI" id="CHEBI:29108"/>
        <label>1</label>
        <note>catalytic</note>
    </ligand>
</feature>
<proteinExistence type="inferred from homology"/>
<feature type="active site" description="Proton acceptor" evidence="5">
    <location>
        <position position="132"/>
    </location>
</feature>
<dbReference type="AlphaFoldDB" id="A0A9P9D7Q6"/>
<evidence type="ECO:0000256" key="2">
    <source>
        <dbReference type="ARBA" id="ARBA00022801"/>
    </source>
</evidence>
<dbReference type="PANTHER" id="PTHR11799">
    <property type="entry name" value="PARAOXONASE"/>
    <property type="match status" value="1"/>
</dbReference>
<keyword evidence="10" id="KW-1185">Reference proteome</keyword>
<keyword evidence="8" id="KW-1133">Transmembrane helix</keyword>
<protein>
    <recommendedName>
        <fullName evidence="11">Serum paraoxonase/arylesterase family protein</fullName>
    </recommendedName>
</protein>
<evidence type="ECO:0000313" key="10">
    <source>
        <dbReference type="Proteomes" id="UP000717696"/>
    </source>
</evidence>
<comment type="cofactor">
    <cofactor evidence="6">
        <name>Ca(2+)</name>
        <dbReference type="ChEBI" id="CHEBI:29108"/>
    </cofactor>
    <text evidence="6">Binds 2 calcium ions per subunit.</text>
</comment>
<dbReference type="InterPro" id="IPR051288">
    <property type="entry name" value="Serum_paraoxonase/arylesterase"/>
</dbReference>
<keyword evidence="2" id="KW-0378">Hydrolase</keyword>
<dbReference type="GO" id="GO:0004064">
    <property type="term" value="F:arylesterase activity"/>
    <property type="evidence" value="ECO:0007669"/>
    <property type="project" value="InterPro"/>
</dbReference>
<keyword evidence="3" id="KW-1015">Disulfide bond</keyword>
<feature type="binding site" evidence="6">
    <location>
        <position position="134"/>
    </location>
    <ligand>
        <name>Ca(2+)</name>
        <dbReference type="ChEBI" id="CHEBI:29108"/>
        <label>1</label>
        <note>catalytic</note>
    </ligand>
</feature>
<dbReference type="Gene3D" id="2.120.10.30">
    <property type="entry name" value="TolB, C-terminal domain"/>
    <property type="match status" value="1"/>
</dbReference>
<keyword evidence="4 7" id="KW-0325">Glycoprotein</keyword>
<gene>
    <name evidence="9" type="ORF">B0J13DRAFT_573982</name>
</gene>
<dbReference type="EMBL" id="JAGMUU010000044">
    <property type="protein sequence ID" value="KAH7113952.1"/>
    <property type="molecule type" value="Genomic_DNA"/>
</dbReference>
<evidence type="ECO:0000256" key="6">
    <source>
        <dbReference type="PIRSR" id="PIRSR602640-2"/>
    </source>
</evidence>
<evidence type="ECO:0000256" key="7">
    <source>
        <dbReference type="PIRSR" id="PIRSR602640-4"/>
    </source>
</evidence>
<comment type="similarity">
    <text evidence="1">Belongs to the paraoxonase family.</text>
</comment>
<keyword evidence="6" id="KW-0106">Calcium</keyword>
<dbReference type="InterPro" id="IPR011042">
    <property type="entry name" value="6-blade_b-propeller_TolB-like"/>
</dbReference>
<feature type="glycosylation site" description="N-linked (GlcNAc...) asparagine" evidence="7">
    <location>
        <position position="330"/>
    </location>
</feature>
<feature type="transmembrane region" description="Helical" evidence="8">
    <location>
        <begin position="7"/>
        <end position="29"/>
    </location>
</feature>
<feature type="binding site" evidence="6">
    <location>
        <position position="212"/>
    </location>
    <ligand>
        <name>Ca(2+)</name>
        <dbReference type="ChEBI" id="CHEBI:29108"/>
        <label>1</label>
        <note>catalytic</note>
    </ligand>
</feature>
<dbReference type="InterPro" id="IPR002640">
    <property type="entry name" value="Arylesterase"/>
</dbReference>
<evidence type="ECO:0000256" key="5">
    <source>
        <dbReference type="PIRSR" id="PIRSR602640-1"/>
    </source>
</evidence>
<comment type="caution">
    <text evidence="9">The sequence shown here is derived from an EMBL/GenBank/DDBJ whole genome shotgun (WGS) entry which is preliminary data.</text>
</comment>
<keyword evidence="8" id="KW-0812">Transmembrane</keyword>
<keyword evidence="8" id="KW-0472">Membrane</keyword>
<evidence type="ECO:0000256" key="8">
    <source>
        <dbReference type="SAM" id="Phobius"/>
    </source>
</evidence>
<organism evidence="9 10">
    <name type="scientific">Dactylonectria estremocensis</name>
    <dbReference type="NCBI Taxonomy" id="1079267"/>
    <lineage>
        <taxon>Eukaryota</taxon>
        <taxon>Fungi</taxon>
        <taxon>Dikarya</taxon>
        <taxon>Ascomycota</taxon>
        <taxon>Pezizomycotina</taxon>
        <taxon>Sordariomycetes</taxon>
        <taxon>Hypocreomycetidae</taxon>
        <taxon>Hypocreales</taxon>
        <taxon>Nectriaceae</taxon>
        <taxon>Dactylonectria</taxon>
    </lineage>
</organism>
<dbReference type="Proteomes" id="UP000717696">
    <property type="component" value="Unassembled WGS sequence"/>
</dbReference>
<keyword evidence="6" id="KW-0479">Metal-binding</keyword>